<comment type="caution">
    <text evidence="10">The sequence shown here is derived from an EMBL/GenBank/DDBJ whole genome shotgun (WGS) entry which is preliminary data.</text>
</comment>
<dbReference type="Proteomes" id="UP001596001">
    <property type="component" value="Unassembled WGS sequence"/>
</dbReference>
<dbReference type="Pfam" id="PF00072">
    <property type="entry name" value="Response_reg"/>
    <property type="match status" value="1"/>
</dbReference>
<dbReference type="EMBL" id="JBHSHJ010000001">
    <property type="protein sequence ID" value="MFC4787890.1"/>
    <property type="molecule type" value="Genomic_DNA"/>
</dbReference>
<keyword evidence="1 6" id="KW-0597">Phosphoprotein</keyword>
<evidence type="ECO:0000313" key="10">
    <source>
        <dbReference type="EMBL" id="MFC4787890.1"/>
    </source>
</evidence>
<dbReference type="SMART" id="SM00448">
    <property type="entry name" value="REC"/>
    <property type="match status" value="1"/>
</dbReference>
<evidence type="ECO:0000259" key="8">
    <source>
        <dbReference type="PROSITE" id="PS50110"/>
    </source>
</evidence>
<evidence type="ECO:0000313" key="11">
    <source>
        <dbReference type="Proteomes" id="UP001596001"/>
    </source>
</evidence>
<name>A0ABV9Q9Z2_9BURK</name>
<feature type="DNA-binding region" description="OmpR/PhoB-type" evidence="7">
    <location>
        <begin position="141"/>
        <end position="241"/>
    </location>
</feature>
<evidence type="ECO:0000256" key="4">
    <source>
        <dbReference type="ARBA" id="ARBA00023125"/>
    </source>
</evidence>
<dbReference type="InterPro" id="IPR001789">
    <property type="entry name" value="Sig_transdc_resp-reg_receiver"/>
</dbReference>
<sequence>MHTSVPTTIGSPILFVIDDDASLRDDLVDFLGAEGYRAVGFASYEQLAPVSDLLHPHLVLLDLGLPGLDGLDVCRVLRTRWPGIGVVMLTSRSGVEHQQAGLQVGADAYLLKTATLPLVEATVASVLRRLRWNVRDVSPPEPPAVATGWVLRENDQCLQAPQGQEALLSVNEFRLVQATVLAKGDPVPRPVLLQLVGKEDTEINRRNLDAVISRIRAKVRRQTGFDLPLRASYANGYAFVPGRESDAAT</sequence>
<evidence type="ECO:0000256" key="3">
    <source>
        <dbReference type="ARBA" id="ARBA00023015"/>
    </source>
</evidence>
<evidence type="ECO:0000256" key="6">
    <source>
        <dbReference type="PROSITE-ProRule" id="PRU00169"/>
    </source>
</evidence>
<dbReference type="PANTHER" id="PTHR48111">
    <property type="entry name" value="REGULATOR OF RPOS"/>
    <property type="match status" value="1"/>
</dbReference>
<dbReference type="PROSITE" id="PS50110">
    <property type="entry name" value="RESPONSE_REGULATORY"/>
    <property type="match status" value="1"/>
</dbReference>
<evidence type="ECO:0000256" key="7">
    <source>
        <dbReference type="PROSITE-ProRule" id="PRU01091"/>
    </source>
</evidence>
<evidence type="ECO:0000256" key="2">
    <source>
        <dbReference type="ARBA" id="ARBA00023012"/>
    </source>
</evidence>
<evidence type="ECO:0000256" key="1">
    <source>
        <dbReference type="ARBA" id="ARBA00022553"/>
    </source>
</evidence>
<keyword evidence="5" id="KW-0804">Transcription</keyword>
<keyword evidence="2" id="KW-0902">Two-component regulatory system</keyword>
<dbReference type="SMART" id="SM00862">
    <property type="entry name" value="Trans_reg_C"/>
    <property type="match status" value="1"/>
</dbReference>
<organism evidence="10 11">
    <name type="scientific">Giesbergeria sinuosa</name>
    <dbReference type="NCBI Taxonomy" id="80883"/>
    <lineage>
        <taxon>Bacteria</taxon>
        <taxon>Pseudomonadati</taxon>
        <taxon>Pseudomonadota</taxon>
        <taxon>Betaproteobacteria</taxon>
        <taxon>Burkholderiales</taxon>
        <taxon>Comamonadaceae</taxon>
        <taxon>Giesbergeria</taxon>
    </lineage>
</organism>
<keyword evidence="3" id="KW-0805">Transcription regulation</keyword>
<accession>A0ABV9Q9Z2</accession>
<evidence type="ECO:0000256" key="5">
    <source>
        <dbReference type="ARBA" id="ARBA00023163"/>
    </source>
</evidence>
<keyword evidence="11" id="KW-1185">Reference proteome</keyword>
<dbReference type="PROSITE" id="PS51755">
    <property type="entry name" value="OMPR_PHOB"/>
    <property type="match status" value="1"/>
</dbReference>
<dbReference type="Pfam" id="PF00486">
    <property type="entry name" value="Trans_reg_C"/>
    <property type="match status" value="1"/>
</dbReference>
<dbReference type="InterPro" id="IPR016032">
    <property type="entry name" value="Sig_transdc_resp-reg_C-effctor"/>
</dbReference>
<dbReference type="SUPFAM" id="SSF52172">
    <property type="entry name" value="CheY-like"/>
    <property type="match status" value="1"/>
</dbReference>
<dbReference type="InterPro" id="IPR039420">
    <property type="entry name" value="WalR-like"/>
</dbReference>
<reference evidence="11" key="1">
    <citation type="journal article" date="2019" name="Int. J. Syst. Evol. Microbiol.">
        <title>The Global Catalogue of Microorganisms (GCM) 10K type strain sequencing project: providing services to taxonomists for standard genome sequencing and annotation.</title>
        <authorList>
            <consortium name="The Broad Institute Genomics Platform"/>
            <consortium name="The Broad Institute Genome Sequencing Center for Infectious Disease"/>
            <person name="Wu L."/>
            <person name="Ma J."/>
        </authorList>
    </citation>
    <scope>NUCLEOTIDE SEQUENCE [LARGE SCALE GENOMIC DNA]</scope>
    <source>
        <strain evidence="11">CCUG 49452</strain>
    </source>
</reference>
<evidence type="ECO:0000259" key="9">
    <source>
        <dbReference type="PROSITE" id="PS51755"/>
    </source>
</evidence>
<dbReference type="Gene3D" id="1.10.10.10">
    <property type="entry name" value="Winged helix-like DNA-binding domain superfamily/Winged helix DNA-binding domain"/>
    <property type="match status" value="1"/>
</dbReference>
<dbReference type="RefSeq" id="WP_382429751.1">
    <property type="nucleotide sequence ID" value="NZ_JBHSHJ010000001.1"/>
</dbReference>
<protein>
    <submittedName>
        <fullName evidence="10">Response regulator transcription factor</fullName>
    </submittedName>
</protein>
<feature type="domain" description="OmpR/PhoB-type" evidence="9">
    <location>
        <begin position="141"/>
        <end position="241"/>
    </location>
</feature>
<dbReference type="InterPro" id="IPR036388">
    <property type="entry name" value="WH-like_DNA-bd_sf"/>
</dbReference>
<feature type="modified residue" description="4-aspartylphosphate" evidence="6">
    <location>
        <position position="62"/>
    </location>
</feature>
<dbReference type="InterPro" id="IPR011006">
    <property type="entry name" value="CheY-like_superfamily"/>
</dbReference>
<dbReference type="SUPFAM" id="SSF46894">
    <property type="entry name" value="C-terminal effector domain of the bipartite response regulators"/>
    <property type="match status" value="1"/>
</dbReference>
<keyword evidence="4 7" id="KW-0238">DNA-binding</keyword>
<dbReference type="PANTHER" id="PTHR48111:SF1">
    <property type="entry name" value="TWO-COMPONENT RESPONSE REGULATOR ORR33"/>
    <property type="match status" value="1"/>
</dbReference>
<gene>
    <name evidence="10" type="ORF">ACFO6X_02630</name>
</gene>
<dbReference type="Gene3D" id="3.40.50.2300">
    <property type="match status" value="1"/>
</dbReference>
<dbReference type="InterPro" id="IPR001867">
    <property type="entry name" value="OmpR/PhoB-type_DNA-bd"/>
</dbReference>
<proteinExistence type="predicted"/>
<feature type="domain" description="Response regulatory" evidence="8">
    <location>
        <begin position="13"/>
        <end position="127"/>
    </location>
</feature>